<reference evidence="1" key="1">
    <citation type="journal article" date="2020" name="Fungal Divers.">
        <title>Resolving the Mortierellaceae phylogeny through synthesis of multi-gene phylogenetics and phylogenomics.</title>
        <authorList>
            <person name="Vandepol N."/>
            <person name="Liber J."/>
            <person name="Desiro A."/>
            <person name="Na H."/>
            <person name="Kennedy M."/>
            <person name="Barry K."/>
            <person name="Grigoriev I.V."/>
            <person name="Miller A.N."/>
            <person name="O'Donnell K."/>
            <person name="Stajich J.E."/>
            <person name="Bonito G."/>
        </authorList>
    </citation>
    <scope>NUCLEOTIDE SEQUENCE</scope>
    <source>
        <strain evidence="1">MES-2147</strain>
    </source>
</reference>
<name>A0A9P6LTS5_9FUNG</name>
<evidence type="ECO:0000313" key="2">
    <source>
        <dbReference type="Proteomes" id="UP000749646"/>
    </source>
</evidence>
<feature type="non-terminal residue" evidence="1">
    <location>
        <position position="1"/>
    </location>
</feature>
<accession>A0A9P6LTS5</accession>
<evidence type="ECO:0000313" key="1">
    <source>
        <dbReference type="EMBL" id="KAF9940285.1"/>
    </source>
</evidence>
<keyword evidence="2" id="KW-1185">Reference proteome</keyword>
<organism evidence="1 2">
    <name type="scientific">Modicella reniformis</name>
    <dbReference type="NCBI Taxonomy" id="1440133"/>
    <lineage>
        <taxon>Eukaryota</taxon>
        <taxon>Fungi</taxon>
        <taxon>Fungi incertae sedis</taxon>
        <taxon>Mucoromycota</taxon>
        <taxon>Mortierellomycotina</taxon>
        <taxon>Mortierellomycetes</taxon>
        <taxon>Mortierellales</taxon>
        <taxon>Mortierellaceae</taxon>
        <taxon>Modicella</taxon>
    </lineage>
</organism>
<dbReference type="AlphaFoldDB" id="A0A9P6LTS5"/>
<proteinExistence type="predicted"/>
<comment type="caution">
    <text evidence="1">The sequence shown here is derived from an EMBL/GenBank/DDBJ whole genome shotgun (WGS) entry which is preliminary data.</text>
</comment>
<protein>
    <submittedName>
        <fullName evidence="1">Uncharacterized protein</fullName>
    </submittedName>
</protein>
<dbReference type="EMBL" id="JAAAHW010009469">
    <property type="protein sequence ID" value="KAF9940285.1"/>
    <property type="molecule type" value="Genomic_DNA"/>
</dbReference>
<dbReference type="Proteomes" id="UP000749646">
    <property type="component" value="Unassembled WGS sequence"/>
</dbReference>
<sequence length="63" mass="6963">TEAFKKGRGSDATETSWNWGNNARISQSNLDRNKLPLFPVTPGALTVDKCYGQTPDDSDEDMD</sequence>
<gene>
    <name evidence="1" type="ORF">BGZ65_007604</name>
</gene>